<dbReference type="AlphaFoldDB" id="A0A371JVT4"/>
<name>A0A371JVT4_9FLAO</name>
<proteinExistence type="predicted"/>
<dbReference type="Proteomes" id="UP000261828">
    <property type="component" value="Unassembled WGS sequence"/>
</dbReference>
<comment type="caution">
    <text evidence="1">The sequence shown here is derived from an EMBL/GenBank/DDBJ whole genome shotgun (WGS) entry which is preliminary data.</text>
</comment>
<reference evidence="1 2" key="1">
    <citation type="submission" date="2018-08" db="EMBL/GenBank/DDBJ databases">
        <title>Muricauda nanhaiensis sp. nov., isolated from seawater of the South China Sea.</title>
        <authorList>
            <person name="Dang Y."/>
        </authorList>
    </citation>
    <scope>NUCLEOTIDE SEQUENCE [LARGE SCALE GENOMIC DNA]</scope>
    <source>
        <strain evidence="1 2">SM1704</strain>
    </source>
</reference>
<protein>
    <submittedName>
        <fullName evidence="1">Uncharacterized protein</fullName>
    </submittedName>
</protein>
<evidence type="ECO:0000313" key="1">
    <source>
        <dbReference type="EMBL" id="RDY61931.1"/>
    </source>
</evidence>
<accession>A0A371JVT4</accession>
<evidence type="ECO:0000313" key="2">
    <source>
        <dbReference type="Proteomes" id="UP000261828"/>
    </source>
</evidence>
<keyword evidence="2" id="KW-1185">Reference proteome</keyword>
<dbReference type="EMBL" id="QTJX01000001">
    <property type="protein sequence ID" value="RDY61931.1"/>
    <property type="molecule type" value="Genomic_DNA"/>
</dbReference>
<gene>
    <name evidence="1" type="ORF">DX873_07250</name>
</gene>
<sequence>MYWFFNRGLIFSYMTRKLLICYIEGLAVFETYITLFNKYNQTCTRENKKAPNFLRARFL</sequence>
<organism evidence="1 2">
    <name type="scientific">Flagellimonas nanhaiensis</name>
    <dbReference type="NCBI Taxonomy" id="2292706"/>
    <lineage>
        <taxon>Bacteria</taxon>
        <taxon>Pseudomonadati</taxon>
        <taxon>Bacteroidota</taxon>
        <taxon>Flavobacteriia</taxon>
        <taxon>Flavobacteriales</taxon>
        <taxon>Flavobacteriaceae</taxon>
        <taxon>Flagellimonas</taxon>
    </lineage>
</organism>